<dbReference type="Pfam" id="PF09468">
    <property type="entry name" value="RNase_H2-Ydr279"/>
    <property type="match status" value="1"/>
</dbReference>
<dbReference type="InterPro" id="IPR040456">
    <property type="entry name" value="RNase_H2_suB"/>
</dbReference>
<dbReference type="AlphaFoldDB" id="A0AAN6H5A4"/>
<dbReference type="Pfam" id="PF17745">
    <property type="entry name" value="Ydr279_N"/>
    <property type="match status" value="1"/>
</dbReference>
<feature type="region of interest" description="Disordered" evidence="6">
    <location>
        <begin position="96"/>
        <end position="124"/>
    </location>
</feature>
<reference evidence="9" key="1">
    <citation type="submission" date="2023-06" db="EMBL/GenBank/DDBJ databases">
        <title>Black Yeasts Isolated from many extreme environments.</title>
        <authorList>
            <person name="Coleine C."/>
            <person name="Stajich J.E."/>
            <person name="Selbmann L."/>
        </authorList>
    </citation>
    <scope>NUCLEOTIDE SEQUENCE</scope>
    <source>
        <strain evidence="9">CCFEE 5200</strain>
    </source>
</reference>
<name>A0AAN6H5A4_9PEZI</name>
<comment type="subcellular location">
    <subcellularLocation>
        <location evidence="1">Nucleus</location>
    </subcellularLocation>
</comment>
<evidence type="ECO:0000256" key="1">
    <source>
        <dbReference type="ARBA" id="ARBA00004123"/>
    </source>
</evidence>
<evidence type="ECO:0000313" key="10">
    <source>
        <dbReference type="Proteomes" id="UP001175353"/>
    </source>
</evidence>
<dbReference type="InterPro" id="IPR019024">
    <property type="entry name" value="RNase_H2_suB_wHTH"/>
</dbReference>
<accession>A0AAN6H5A4</accession>
<feature type="compositionally biased region" description="Basic and acidic residues" evidence="6">
    <location>
        <begin position="99"/>
        <end position="115"/>
    </location>
</feature>
<dbReference type="Gene3D" id="1.10.20.120">
    <property type="match status" value="1"/>
</dbReference>
<dbReference type="GO" id="GO:0006401">
    <property type="term" value="P:RNA catabolic process"/>
    <property type="evidence" value="ECO:0007669"/>
    <property type="project" value="TreeGrafter"/>
</dbReference>
<comment type="caution">
    <text evidence="9">The sequence shown here is derived from an EMBL/GenBank/DDBJ whole genome shotgun (WGS) entry which is preliminary data.</text>
</comment>
<keyword evidence="10" id="KW-1185">Reference proteome</keyword>
<evidence type="ECO:0000256" key="6">
    <source>
        <dbReference type="SAM" id="MobiDB-lite"/>
    </source>
</evidence>
<sequence length="419" mass="46398">MKTRAKKPAASKPNSQTALAAGERQHALPPSESNPPGLFVLPEDASPESRILTLPHPATSRPTRYFLDPARGFFEFTRVSAPKKTCRSVMLVSGAKQDGTGDARDTEGGEGKEEREAEQEDDEEGYVLQSPDLFVATPIDPLFILLPALWPTGNLDHREEWSTFDDKLFPNNDEDVRYKHLRSVFRSGSEAGKSLEKRMEARMRDACDAIEMGDETSYTLNLKKLAGVVYEKAERVVAAGLPASMEDHFIKRALEAPEQSVKNEESSGLRTADESPDPEPTVVVGPNGARFKISHLAHLLRLRTALRYLSSTLLSASLTRCLQRHFDSGFINFMPLTVYLAEVAELKAEAHALRSISDNISRKRGILDDEEALGRAEVKKRKKEEGEVKRKGMSAGVKRLGKVDVGGMKKMSDFFGKKS</sequence>
<evidence type="ECO:0000256" key="4">
    <source>
        <dbReference type="ARBA" id="ARBA00024778"/>
    </source>
</evidence>
<organism evidence="9 10">
    <name type="scientific">Friedmanniomyces endolithicus</name>
    <dbReference type="NCBI Taxonomy" id="329885"/>
    <lineage>
        <taxon>Eukaryota</taxon>
        <taxon>Fungi</taxon>
        <taxon>Dikarya</taxon>
        <taxon>Ascomycota</taxon>
        <taxon>Pezizomycotina</taxon>
        <taxon>Dothideomycetes</taxon>
        <taxon>Dothideomycetidae</taxon>
        <taxon>Mycosphaerellales</taxon>
        <taxon>Teratosphaeriaceae</taxon>
        <taxon>Friedmanniomyces</taxon>
    </lineage>
</organism>
<dbReference type="PANTHER" id="PTHR13383">
    <property type="entry name" value="RIBONUCLEASE H2 SUBUNIT B"/>
    <property type="match status" value="1"/>
</dbReference>
<protein>
    <recommendedName>
        <fullName evidence="2">Ribonuclease H2 subunit B</fullName>
    </recommendedName>
    <alternativeName>
        <fullName evidence="5">Ribonuclease HI subunit B</fullName>
    </alternativeName>
</protein>
<dbReference type="CDD" id="cd09270">
    <property type="entry name" value="RNase_H2-B"/>
    <property type="match status" value="1"/>
</dbReference>
<evidence type="ECO:0000313" key="9">
    <source>
        <dbReference type="EMBL" id="KAK0955127.1"/>
    </source>
</evidence>
<evidence type="ECO:0000256" key="3">
    <source>
        <dbReference type="ARBA" id="ARBA00023242"/>
    </source>
</evidence>
<dbReference type="GO" id="GO:0005654">
    <property type="term" value="C:nucleoplasm"/>
    <property type="evidence" value="ECO:0007669"/>
    <property type="project" value="TreeGrafter"/>
</dbReference>
<comment type="function">
    <text evidence="4">Non catalytic subunit of RNase H2, an endonuclease that specifically degrades the RNA of RNA:DNA hybrids. Participates in DNA replication, possibly by mediating the removal of lagging-strand Okazaki fragment RNA primers during DNA replication. Mediates the excision of single ribonucleotides from DNA:RNA duplexes.</text>
</comment>
<feature type="compositionally biased region" description="Basic and acidic residues" evidence="6">
    <location>
        <begin position="256"/>
        <end position="273"/>
    </location>
</feature>
<dbReference type="PANTHER" id="PTHR13383:SF11">
    <property type="entry name" value="RIBONUCLEASE H2 SUBUNIT B"/>
    <property type="match status" value="1"/>
</dbReference>
<feature type="region of interest" description="Disordered" evidence="6">
    <location>
        <begin position="256"/>
        <end position="280"/>
    </location>
</feature>
<proteinExistence type="predicted"/>
<evidence type="ECO:0000256" key="2">
    <source>
        <dbReference type="ARBA" id="ARBA00019062"/>
    </source>
</evidence>
<evidence type="ECO:0000259" key="8">
    <source>
        <dbReference type="Pfam" id="PF17745"/>
    </source>
</evidence>
<dbReference type="GO" id="GO:0032299">
    <property type="term" value="C:ribonuclease H2 complex"/>
    <property type="evidence" value="ECO:0007669"/>
    <property type="project" value="InterPro"/>
</dbReference>
<gene>
    <name evidence="9" type="ORF">LTR91_022985</name>
</gene>
<dbReference type="EMBL" id="JAUJLE010000480">
    <property type="protein sequence ID" value="KAK0955127.1"/>
    <property type="molecule type" value="Genomic_DNA"/>
</dbReference>
<keyword evidence="3" id="KW-0539">Nucleus</keyword>
<dbReference type="InterPro" id="IPR041195">
    <property type="entry name" value="Rnh202_N"/>
</dbReference>
<dbReference type="Proteomes" id="UP001175353">
    <property type="component" value="Unassembled WGS sequence"/>
</dbReference>
<feature type="domain" description="Ribonuclease H2 subunit B wHTH" evidence="7">
    <location>
        <begin position="143"/>
        <end position="323"/>
    </location>
</feature>
<evidence type="ECO:0000256" key="5">
    <source>
        <dbReference type="ARBA" id="ARBA00033464"/>
    </source>
</evidence>
<feature type="domain" description="Rnh202 triple barrel" evidence="8">
    <location>
        <begin position="40"/>
        <end position="140"/>
    </location>
</feature>
<feature type="region of interest" description="Disordered" evidence="6">
    <location>
        <begin position="1"/>
        <end position="60"/>
    </location>
</feature>
<evidence type="ECO:0000259" key="7">
    <source>
        <dbReference type="Pfam" id="PF09468"/>
    </source>
</evidence>